<reference evidence="2 3" key="1">
    <citation type="submission" date="2018-11" db="EMBL/GenBank/DDBJ databases">
        <authorList>
            <consortium name="Pathogen Informatics"/>
        </authorList>
    </citation>
    <scope>NUCLEOTIDE SEQUENCE [LARGE SCALE GENOMIC DNA]</scope>
    <source>
        <strain evidence="2 3">Zambia</strain>
    </source>
</reference>
<sequence length="148" mass="17409">MSEPSSPLQQQSEHQEQSQSPHSEIGNESTQNNSPSIITINQDQRETYSRERRHDRNVSFRHRRHQDLSPRFEDDRNIIYLNDPNTRYYRSQNQLSDPSGFWFQRSASAYVDDFHEVLLSELVLLSPFLKSSPVQASSRSELFGFRHI</sequence>
<dbReference type="Proteomes" id="UP000277204">
    <property type="component" value="Unassembled WGS sequence"/>
</dbReference>
<feature type="compositionally biased region" description="Polar residues" evidence="1">
    <location>
        <begin position="26"/>
        <end position="42"/>
    </location>
</feature>
<evidence type="ECO:0000313" key="3">
    <source>
        <dbReference type="Proteomes" id="UP000277204"/>
    </source>
</evidence>
<organism evidence="2 3">
    <name type="scientific">Schistosoma margrebowiei</name>
    <dbReference type="NCBI Taxonomy" id="48269"/>
    <lineage>
        <taxon>Eukaryota</taxon>
        <taxon>Metazoa</taxon>
        <taxon>Spiralia</taxon>
        <taxon>Lophotrochozoa</taxon>
        <taxon>Platyhelminthes</taxon>
        <taxon>Trematoda</taxon>
        <taxon>Digenea</taxon>
        <taxon>Strigeidida</taxon>
        <taxon>Schistosomatoidea</taxon>
        <taxon>Schistosomatidae</taxon>
        <taxon>Schistosoma</taxon>
    </lineage>
</organism>
<keyword evidence="3" id="KW-1185">Reference proteome</keyword>
<feature type="compositionally biased region" description="Low complexity" evidence="1">
    <location>
        <begin position="1"/>
        <end position="24"/>
    </location>
</feature>
<name>A0A183MGD5_9TREM</name>
<accession>A0A183MGD5</accession>
<dbReference type="EMBL" id="UZAI01016876">
    <property type="protein sequence ID" value="VDP17495.1"/>
    <property type="molecule type" value="Genomic_DNA"/>
</dbReference>
<feature type="compositionally biased region" description="Basic and acidic residues" evidence="1">
    <location>
        <begin position="43"/>
        <end position="58"/>
    </location>
</feature>
<evidence type="ECO:0000256" key="1">
    <source>
        <dbReference type="SAM" id="MobiDB-lite"/>
    </source>
</evidence>
<evidence type="ECO:0000313" key="2">
    <source>
        <dbReference type="EMBL" id="VDP17495.1"/>
    </source>
</evidence>
<gene>
    <name evidence="2" type="ORF">SMRZ_LOCUS15110</name>
</gene>
<feature type="region of interest" description="Disordered" evidence="1">
    <location>
        <begin position="1"/>
        <end position="62"/>
    </location>
</feature>
<proteinExistence type="predicted"/>
<dbReference type="AlphaFoldDB" id="A0A183MGD5"/>
<protein>
    <submittedName>
        <fullName evidence="2">Uncharacterized protein</fullName>
    </submittedName>
</protein>